<keyword evidence="3" id="KW-1185">Reference proteome</keyword>
<name>A0AAI8VRZ2_9PEZI</name>
<evidence type="ECO:0000313" key="2">
    <source>
        <dbReference type="EMBL" id="CAJ2509569.1"/>
    </source>
</evidence>
<keyword evidence="1" id="KW-0732">Signal</keyword>
<evidence type="ECO:0000313" key="3">
    <source>
        <dbReference type="Proteomes" id="UP001295740"/>
    </source>
</evidence>
<dbReference type="CDD" id="cd14797">
    <property type="entry name" value="DUF302"/>
    <property type="match status" value="1"/>
</dbReference>
<reference evidence="2" key="1">
    <citation type="submission" date="2023-10" db="EMBL/GenBank/DDBJ databases">
        <authorList>
            <person name="Hackl T."/>
        </authorList>
    </citation>
    <scope>NUCLEOTIDE SEQUENCE</scope>
</reference>
<organism evidence="2 3">
    <name type="scientific">Anthostomella pinea</name>
    <dbReference type="NCBI Taxonomy" id="933095"/>
    <lineage>
        <taxon>Eukaryota</taxon>
        <taxon>Fungi</taxon>
        <taxon>Dikarya</taxon>
        <taxon>Ascomycota</taxon>
        <taxon>Pezizomycotina</taxon>
        <taxon>Sordariomycetes</taxon>
        <taxon>Xylariomycetidae</taxon>
        <taxon>Xylariales</taxon>
        <taxon>Xylariaceae</taxon>
        <taxon>Anthostomella</taxon>
    </lineage>
</organism>
<proteinExistence type="predicted"/>
<feature type="signal peptide" evidence="1">
    <location>
        <begin position="1"/>
        <end position="23"/>
    </location>
</feature>
<dbReference type="Gene3D" id="3.30.310.70">
    <property type="entry name" value="TT1751-like domain"/>
    <property type="match status" value="1"/>
</dbReference>
<dbReference type="AlphaFoldDB" id="A0AAI8VRZ2"/>
<dbReference type="SUPFAM" id="SSF103247">
    <property type="entry name" value="TT1751-like"/>
    <property type="match status" value="1"/>
</dbReference>
<evidence type="ECO:0000256" key="1">
    <source>
        <dbReference type="SAM" id="SignalP"/>
    </source>
</evidence>
<dbReference type="EMBL" id="CAUWAG010000012">
    <property type="protein sequence ID" value="CAJ2509569.1"/>
    <property type="molecule type" value="Genomic_DNA"/>
</dbReference>
<feature type="chain" id="PRO_5042512954" evidence="1">
    <location>
        <begin position="24"/>
        <end position="199"/>
    </location>
</feature>
<dbReference type="InterPro" id="IPR035923">
    <property type="entry name" value="TT1751-like_sf"/>
</dbReference>
<accession>A0AAI8VRZ2</accession>
<dbReference type="Proteomes" id="UP001295740">
    <property type="component" value="Unassembled WGS sequence"/>
</dbReference>
<protein>
    <submittedName>
        <fullName evidence="2">Uu.00g145950.m01.CDS01</fullName>
    </submittedName>
</protein>
<gene>
    <name evidence="2" type="ORF">KHLLAP_LOCUS10037</name>
</gene>
<comment type="caution">
    <text evidence="2">The sequence shown here is derived from an EMBL/GenBank/DDBJ whole genome shotgun (WGS) entry which is preliminary data.</text>
</comment>
<dbReference type="InterPro" id="IPR005180">
    <property type="entry name" value="DUF302"/>
</dbReference>
<sequence>MTLARRLLTLIVAAISTGTVVMGDPQWSPPSQHPIGSKHTIIRSHRTFEETRATLEASIPPLNTTYSTLLAAGDIAGALAALEALPPLNNFVASQRDFGRLLQVVGESGKAVQYEIGNPLTATRLNWIEIRVALYVPIRVLLRVDSSGEVAFEYDQLEGFTSRFRNREVNDIAGQLDRNLTRVLLEAAGWLKMGQLGEL</sequence>